<dbReference type="InterPro" id="IPR019734">
    <property type="entry name" value="TPR_rpt"/>
</dbReference>
<dbReference type="Proteomes" id="UP000004095">
    <property type="component" value="Unassembled WGS sequence"/>
</dbReference>
<evidence type="ECO:0000256" key="3">
    <source>
        <dbReference type="PROSITE-ProRule" id="PRU00339"/>
    </source>
</evidence>
<dbReference type="RefSeq" id="WP_002698743.1">
    <property type="nucleotide sequence ID" value="NZ_AAWS01000020.1"/>
</dbReference>
<dbReference type="PANTHER" id="PTHR44943:SF8">
    <property type="entry name" value="TPR REPEAT-CONTAINING PROTEIN MJ0263"/>
    <property type="match status" value="1"/>
</dbReference>
<keyword evidence="1" id="KW-0677">Repeat</keyword>
<evidence type="ECO:0000256" key="2">
    <source>
        <dbReference type="ARBA" id="ARBA00022803"/>
    </source>
</evidence>
<keyword evidence="2 3" id="KW-0802">TPR repeat</keyword>
<dbReference type="PANTHER" id="PTHR44943">
    <property type="entry name" value="CELLULOSE SYNTHASE OPERON PROTEIN C"/>
    <property type="match status" value="1"/>
</dbReference>
<gene>
    <name evidence="5" type="ORF">M23134_00229</name>
</gene>
<accession>A1ZNZ7</accession>
<dbReference type="InterPro" id="IPR051685">
    <property type="entry name" value="Ycf3/AcsC/BcsC/TPR_MFPF"/>
</dbReference>
<sequence length="572" mass="65333">MNIQAFYKLIVLGMALVLLSLCQVSAQGGKSSVGRKDVETDFYFTEGMKFYILGKYDTALENFEKAADIKTKNAGIQYKIATCHFKLKQLGKAENHAQSALKFDENNKYHYELLAEIYKAQFKYKAATKVYKKLMNNIKGAASYNYHLAELHLLQKDYDEAIEAYETLEKSFGLSEDVIYAKQKIYLQQGKFNKAIEEGKKLVSFAPEETRYVVALAELLVTNNKLNEALPLLEEIEKQKKDTDPRVYLLLASIYKSKGEEAKAINQLKRAFADPEINGDEKVKLLVQYAQQGDKIKVSNELVLLAKTVVEMHPEQAQANTIYADMLAVQGKKKEALKYYIKAARKDNSVLQVWTQVLVLESDLNMMDSLVVHSEEALETFPNYALFWLYNGTALLSTNQFEEASGALEEGKRLSFNNKDLLNEFNARLGDAYNGLKQYEKSFGYYEEVLKQNANHAYTLNNYSYFLALRKQNLDKAKKMAARLVKNNPNDATYLDTYGWVLYVAKDYKNAQKYLEKSLEKSPEGTTYEHYGDVLFKLGNTAKAIEQWQKAKELGGTSQFIDKKIADKKLYE</sequence>
<dbReference type="InterPro" id="IPR011990">
    <property type="entry name" value="TPR-like_helical_dom_sf"/>
</dbReference>
<proteinExistence type="predicted"/>
<dbReference type="PROSITE" id="PS50005">
    <property type="entry name" value="TPR"/>
    <property type="match status" value="1"/>
</dbReference>
<organism evidence="5 6">
    <name type="scientific">Microscilla marina ATCC 23134</name>
    <dbReference type="NCBI Taxonomy" id="313606"/>
    <lineage>
        <taxon>Bacteria</taxon>
        <taxon>Pseudomonadati</taxon>
        <taxon>Bacteroidota</taxon>
        <taxon>Cytophagia</taxon>
        <taxon>Cytophagales</taxon>
        <taxon>Microscillaceae</taxon>
        <taxon>Microscilla</taxon>
    </lineage>
</organism>
<dbReference type="SUPFAM" id="SSF48452">
    <property type="entry name" value="TPR-like"/>
    <property type="match status" value="2"/>
</dbReference>
<evidence type="ECO:0000313" key="5">
    <source>
        <dbReference type="EMBL" id="EAY27789.1"/>
    </source>
</evidence>
<dbReference type="Gene3D" id="1.25.40.10">
    <property type="entry name" value="Tetratricopeptide repeat domain"/>
    <property type="match status" value="4"/>
</dbReference>
<keyword evidence="4" id="KW-0732">Signal</keyword>
<protein>
    <submittedName>
        <fullName evidence="5">Tetratricopeptide repeat domain protein</fullName>
    </submittedName>
</protein>
<feature type="signal peptide" evidence="4">
    <location>
        <begin position="1"/>
        <end position="26"/>
    </location>
</feature>
<dbReference type="SMART" id="SM00028">
    <property type="entry name" value="TPR"/>
    <property type="match status" value="9"/>
</dbReference>
<reference evidence="5 6" key="1">
    <citation type="submission" date="2007-01" db="EMBL/GenBank/DDBJ databases">
        <authorList>
            <person name="Haygood M."/>
            <person name="Podell S."/>
            <person name="Anderson C."/>
            <person name="Hopkinson B."/>
            <person name="Roe K."/>
            <person name="Barbeau K."/>
            <person name="Gaasterland T."/>
            <person name="Ferriera S."/>
            <person name="Johnson J."/>
            <person name="Kravitz S."/>
            <person name="Beeson K."/>
            <person name="Sutton G."/>
            <person name="Rogers Y.-H."/>
            <person name="Friedman R."/>
            <person name="Frazier M."/>
            <person name="Venter J.C."/>
        </authorList>
    </citation>
    <scope>NUCLEOTIDE SEQUENCE [LARGE SCALE GENOMIC DNA]</scope>
    <source>
        <strain evidence="5 6">ATCC 23134</strain>
    </source>
</reference>
<dbReference type="AlphaFoldDB" id="A1ZNZ7"/>
<dbReference type="Pfam" id="PF13432">
    <property type="entry name" value="TPR_16"/>
    <property type="match status" value="2"/>
</dbReference>
<dbReference type="EMBL" id="AAWS01000020">
    <property type="protein sequence ID" value="EAY27789.1"/>
    <property type="molecule type" value="Genomic_DNA"/>
</dbReference>
<dbReference type="SUPFAM" id="SSF81901">
    <property type="entry name" value="HCP-like"/>
    <property type="match status" value="1"/>
</dbReference>
<feature type="repeat" description="TPR" evidence="3">
    <location>
        <begin position="40"/>
        <end position="73"/>
    </location>
</feature>
<evidence type="ECO:0000256" key="4">
    <source>
        <dbReference type="SAM" id="SignalP"/>
    </source>
</evidence>
<keyword evidence="6" id="KW-1185">Reference proteome</keyword>
<comment type="caution">
    <text evidence="5">The sequence shown here is derived from an EMBL/GenBank/DDBJ whole genome shotgun (WGS) entry which is preliminary data.</text>
</comment>
<evidence type="ECO:0000256" key="1">
    <source>
        <dbReference type="ARBA" id="ARBA00022737"/>
    </source>
</evidence>
<dbReference type="Pfam" id="PF12895">
    <property type="entry name" value="ANAPC3"/>
    <property type="match status" value="1"/>
</dbReference>
<dbReference type="Pfam" id="PF14559">
    <property type="entry name" value="TPR_19"/>
    <property type="match status" value="2"/>
</dbReference>
<name>A1ZNZ7_MICM2</name>
<dbReference type="OrthoDB" id="9814220at2"/>
<evidence type="ECO:0000313" key="6">
    <source>
        <dbReference type="Proteomes" id="UP000004095"/>
    </source>
</evidence>
<dbReference type="eggNOG" id="COG0457">
    <property type="taxonomic scope" value="Bacteria"/>
</dbReference>
<feature type="chain" id="PRO_5002641560" evidence="4">
    <location>
        <begin position="27"/>
        <end position="572"/>
    </location>
</feature>
<dbReference type="Pfam" id="PF13181">
    <property type="entry name" value="TPR_8"/>
    <property type="match status" value="1"/>
</dbReference>